<dbReference type="Proteomes" id="UP000225564">
    <property type="component" value="Segment"/>
</dbReference>
<protein>
    <submittedName>
        <fullName evidence="1">Uncharacterized protein</fullName>
    </submittedName>
</protein>
<proteinExistence type="predicted"/>
<accession>A0A1W6JUX5</accession>
<name>A0A1W6JUX5_9CAUD</name>
<dbReference type="EMBL" id="KY612839">
    <property type="protein sequence ID" value="ARM71093.1"/>
    <property type="molecule type" value="Genomic_DNA"/>
</dbReference>
<keyword evidence="2" id="KW-1185">Reference proteome</keyword>
<evidence type="ECO:0000313" key="2">
    <source>
        <dbReference type="Proteomes" id="UP000225564"/>
    </source>
</evidence>
<evidence type="ECO:0000313" key="1">
    <source>
        <dbReference type="EMBL" id="ARM71093.1"/>
    </source>
</evidence>
<organism evidence="1 2">
    <name type="scientific">Vibrio phage pVco-5</name>
    <dbReference type="NCBI Taxonomy" id="1965485"/>
    <lineage>
        <taxon>Viruses</taxon>
        <taxon>Duplodnaviria</taxon>
        <taxon>Heunggongvirae</taxon>
        <taxon>Uroviricota</taxon>
        <taxon>Caudoviricetes</taxon>
        <taxon>Schitoviridae</taxon>
        <taxon>Vicoquintavirus</taxon>
        <taxon>Vicoquintavirus Pvco5</taxon>
    </lineage>
</organism>
<reference evidence="1 2" key="1">
    <citation type="submission" date="2017-02" db="EMBL/GenBank/DDBJ databases">
        <title>Comeplete genome sequence of Bacteriophage pVco-5, that infects Vibrio corallilyticus.</title>
        <authorList>
            <person name="Kim H.J."/>
            <person name="Park S.C."/>
        </authorList>
    </citation>
    <scope>NUCLEOTIDE SEQUENCE [LARGE SCALE GENOMIC DNA]</scope>
</reference>
<gene>
    <name evidence="1" type="ORF">pVco5_130</name>
</gene>
<sequence>MKFFFELTGTTKGADIDLVFKSVKVKYLRRGTIYYYGNNGESVAAA</sequence>